<reference evidence="2" key="1">
    <citation type="submission" date="2021-01" db="EMBL/GenBank/DDBJ databases">
        <title>Adiantum capillus-veneris genome.</title>
        <authorList>
            <person name="Fang Y."/>
            <person name="Liao Q."/>
        </authorList>
    </citation>
    <scope>NUCLEOTIDE SEQUENCE</scope>
    <source>
        <strain evidence="2">H3</strain>
        <tissue evidence="2">Leaf</tissue>
    </source>
</reference>
<feature type="transmembrane region" description="Helical" evidence="1">
    <location>
        <begin position="67"/>
        <end position="86"/>
    </location>
</feature>
<organism evidence="2 3">
    <name type="scientific">Adiantum capillus-veneris</name>
    <name type="common">Maidenhair fern</name>
    <dbReference type="NCBI Taxonomy" id="13818"/>
    <lineage>
        <taxon>Eukaryota</taxon>
        <taxon>Viridiplantae</taxon>
        <taxon>Streptophyta</taxon>
        <taxon>Embryophyta</taxon>
        <taxon>Tracheophyta</taxon>
        <taxon>Polypodiopsida</taxon>
        <taxon>Polypodiidae</taxon>
        <taxon>Polypodiales</taxon>
        <taxon>Pteridineae</taxon>
        <taxon>Pteridaceae</taxon>
        <taxon>Vittarioideae</taxon>
        <taxon>Adiantum</taxon>
    </lineage>
</organism>
<dbReference type="Proteomes" id="UP000886520">
    <property type="component" value="Chromosome 11"/>
</dbReference>
<comment type="caution">
    <text evidence="2">The sequence shown here is derived from an EMBL/GenBank/DDBJ whole genome shotgun (WGS) entry which is preliminary data.</text>
</comment>
<proteinExistence type="predicted"/>
<accession>A0A9D4UUB4</accession>
<name>A0A9D4UUB4_ADICA</name>
<keyword evidence="1" id="KW-1133">Transmembrane helix</keyword>
<evidence type="ECO:0000256" key="1">
    <source>
        <dbReference type="SAM" id="Phobius"/>
    </source>
</evidence>
<evidence type="ECO:0000313" key="2">
    <source>
        <dbReference type="EMBL" id="KAI5073473.1"/>
    </source>
</evidence>
<dbReference type="AlphaFoldDB" id="A0A9D4UUB4"/>
<sequence>MLQNLLIYFFRGFYRNTGFEDACRGCLVYNEHATLCMSRQTGKGERASNHWQDGGDRKWWINHRVTYLLFIVILVLLAMACLLSAMD</sequence>
<keyword evidence="3" id="KW-1185">Reference proteome</keyword>
<evidence type="ECO:0000313" key="3">
    <source>
        <dbReference type="Proteomes" id="UP000886520"/>
    </source>
</evidence>
<gene>
    <name evidence="2" type="ORF">GOP47_0011486</name>
</gene>
<protein>
    <submittedName>
        <fullName evidence="2">Uncharacterized protein</fullName>
    </submittedName>
</protein>
<keyword evidence="1" id="KW-0472">Membrane</keyword>
<dbReference type="EMBL" id="JABFUD020000011">
    <property type="protein sequence ID" value="KAI5073473.1"/>
    <property type="molecule type" value="Genomic_DNA"/>
</dbReference>
<keyword evidence="1" id="KW-0812">Transmembrane</keyword>